<organism evidence="1 2">
    <name type="scientific">Mangrovivirga halotolerans</name>
    <dbReference type="NCBI Taxonomy" id="2993936"/>
    <lineage>
        <taxon>Bacteria</taxon>
        <taxon>Pseudomonadati</taxon>
        <taxon>Bacteroidota</taxon>
        <taxon>Cytophagia</taxon>
        <taxon>Cytophagales</taxon>
        <taxon>Mangrovivirgaceae</taxon>
        <taxon>Mangrovivirga</taxon>
    </lineage>
</organism>
<proteinExistence type="predicted"/>
<dbReference type="Proteomes" id="UP001209885">
    <property type="component" value="Unassembled WGS sequence"/>
</dbReference>
<evidence type="ECO:0000313" key="1">
    <source>
        <dbReference type="EMBL" id="MCX2743779.1"/>
    </source>
</evidence>
<evidence type="ECO:0000313" key="2">
    <source>
        <dbReference type="Proteomes" id="UP001209885"/>
    </source>
</evidence>
<protein>
    <recommendedName>
        <fullName evidence="3">Lipoprotein</fullName>
    </recommendedName>
</protein>
<dbReference type="EMBL" id="JAPFQN010000004">
    <property type="protein sequence ID" value="MCX2743779.1"/>
    <property type="molecule type" value="Genomic_DNA"/>
</dbReference>
<dbReference type="PROSITE" id="PS51257">
    <property type="entry name" value="PROKAR_LIPOPROTEIN"/>
    <property type="match status" value="1"/>
</dbReference>
<dbReference type="RefSeq" id="WP_266056188.1">
    <property type="nucleotide sequence ID" value="NZ_JAPFQN010000004.1"/>
</dbReference>
<comment type="caution">
    <text evidence="1">The sequence shown here is derived from an EMBL/GenBank/DDBJ whole genome shotgun (WGS) entry which is preliminary data.</text>
</comment>
<name>A0ABT3RPR8_9BACT</name>
<gene>
    <name evidence="1" type="ORF">OO013_07880</name>
</gene>
<sequence>MNNLKALFLIHIMLVLVSCSKDNPTLELGDSFDVIVSLEVLNPEGINKIEFQTIENSETITSADLQNYKSISFGFNCKGEGLFKVCIYTNNDTICSEHYVEGGYRPELTCTKDKIAVKEHIGY</sequence>
<accession>A0ABT3RPR8</accession>
<evidence type="ECO:0008006" key="3">
    <source>
        <dbReference type="Google" id="ProtNLM"/>
    </source>
</evidence>
<keyword evidence="2" id="KW-1185">Reference proteome</keyword>
<reference evidence="1 2" key="1">
    <citation type="submission" date="2022-11" db="EMBL/GenBank/DDBJ databases">
        <title>The characterization of three novel Bacteroidetes species and genomic analysis of their roles in tidal elemental geochemical cycles.</title>
        <authorList>
            <person name="Ma K."/>
        </authorList>
    </citation>
    <scope>NUCLEOTIDE SEQUENCE [LARGE SCALE GENOMIC DNA]</scope>
    <source>
        <strain evidence="1 2">M17</strain>
    </source>
</reference>